<keyword evidence="7 9" id="KW-0464">Manganese</keyword>
<comment type="catalytic activity">
    <reaction evidence="9">
        <text>NAD(+) + H2O = beta-nicotinamide D-ribonucleotide + AMP + 2 H(+)</text>
        <dbReference type="Rhea" id="RHEA:11800"/>
        <dbReference type="ChEBI" id="CHEBI:14649"/>
        <dbReference type="ChEBI" id="CHEBI:15377"/>
        <dbReference type="ChEBI" id="CHEBI:15378"/>
        <dbReference type="ChEBI" id="CHEBI:57540"/>
        <dbReference type="ChEBI" id="CHEBI:456215"/>
        <dbReference type="EC" id="3.6.1.22"/>
    </reaction>
</comment>
<dbReference type="PRINTS" id="PR00502">
    <property type="entry name" value="NUDIXFAMILY"/>
</dbReference>
<evidence type="ECO:0000256" key="3">
    <source>
        <dbReference type="ARBA" id="ARBA00022801"/>
    </source>
</evidence>
<comment type="caution">
    <text evidence="11">The sequence shown here is derived from an EMBL/GenBank/DDBJ whole genome shotgun (WGS) entry which is preliminary data.</text>
</comment>
<dbReference type="PANTHER" id="PTHR42904">
    <property type="entry name" value="NUDIX HYDROLASE, NUDC SUBFAMILY"/>
    <property type="match status" value="1"/>
</dbReference>
<evidence type="ECO:0000256" key="7">
    <source>
        <dbReference type="ARBA" id="ARBA00023211"/>
    </source>
</evidence>
<dbReference type="Proteomes" id="UP000295565">
    <property type="component" value="Unassembled WGS sequence"/>
</dbReference>
<feature type="binding site" evidence="9">
    <location>
        <position position="111"/>
    </location>
    <ligand>
        <name>Zn(2+)</name>
        <dbReference type="ChEBI" id="CHEBI:29105"/>
    </ligand>
</feature>
<sequence>MSAFHPHRQSLAGWWFFTSQDKLLCVPQGQRIPFGQMDDLPVTESWLTQAEYFNDYMGEPCYRLALDGPIDLGLGEWESLYQLVSELNEDFLMLAGQAMQQSLFLKTHQFCGQCGKPMERVDWEFAMQCNHCGFRAYPRISPCIIVAIRRENSILLACHKRHAKKDNPIYTAVAGFVETGETLEQCVVREVFEETGIRVDNIRYAGSQPWPFPHSLMMAFLADYRSGEIKVQRSELIDANWFEITKLPLLPKPGTIARKIIDTLVDEIAGSVQS</sequence>
<keyword evidence="12" id="KW-1185">Reference proteome</keyword>
<dbReference type="InterPro" id="IPR020476">
    <property type="entry name" value="Nudix_hydrolase"/>
</dbReference>
<dbReference type="HAMAP" id="MF_00297">
    <property type="entry name" value="Nudix_NudC"/>
    <property type="match status" value="1"/>
</dbReference>
<feature type="binding site" evidence="9">
    <location>
        <position position="194"/>
    </location>
    <ligand>
        <name>a divalent metal cation</name>
        <dbReference type="ChEBI" id="CHEBI:60240"/>
        <label>1</label>
    </ligand>
</feature>
<dbReference type="InterPro" id="IPR015376">
    <property type="entry name" value="Znr_NADH_PPase"/>
</dbReference>
<dbReference type="Gene3D" id="3.90.79.20">
    <property type="match status" value="1"/>
</dbReference>
<keyword evidence="3 9" id="KW-0378">Hydrolase</keyword>
<gene>
    <name evidence="9" type="primary">nudC</name>
    <name evidence="11" type="ORF">EV690_0292</name>
</gene>
<feature type="short sequence motif" description="Nudix box" evidence="9">
    <location>
        <begin position="175"/>
        <end position="196"/>
    </location>
</feature>
<dbReference type="GO" id="GO:0030145">
    <property type="term" value="F:manganese ion binding"/>
    <property type="evidence" value="ECO:0007669"/>
    <property type="project" value="UniProtKB-UniRule"/>
</dbReference>
<dbReference type="InterPro" id="IPR020084">
    <property type="entry name" value="NUDIX_hydrolase_CS"/>
</dbReference>
<accession>A0A4R1KEU2</accession>
<evidence type="ECO:0000313" key="11">
    <source>
        <dbReference type="EMBL" id="TCK63195.1"/>
    </source>
</evidence>
<dbReference type="RefSeq" id="WP_131911164.1">
    <property type="nucleotide sequence ID" value="NZ_OU594967.1"/>
</dbReference>
<dbReference type="InterPro" id="IPR049734">
    <property type="entry name" value="NudC-like_C"/>
</dbReference>
<organism evidence="11 12">
    <name type="scientific">Celerinatantimonas diazotrophica</name>
    <dbReference type="NCBI Taxonomy" id="412034"/>
    <lineage>
        <taxon>Bacteria</taxon>
        <taxon>Pseudomonadati</taxon>
        <taxon>Pseudomonadota</taxon>
        <taxon>Gammaproteobacteria</taxon>
        <taxon>Celerinatantimonadaceae</taxon>
        <taxon>Celerinatantimonas</taxon>
    </lineage>
</organism>
<evidence type="ECO:0000256" key="1">
    <source>
        <dbReference type="ARBA" id="ARBA00009595"/>
    </source>
</evidence>
<dbReference type="EC" id="3.6.1.22" evidence="9"/>
<comment type="catalytic activity">
    <reaction evidence="8">
        <text>a 5'-end NAD(+)-phospho-ribonucleoside in mRNA + H2O = a 5'-end phospho-adenosine-phospho-ribonucleoside in mRNA + beta-nicotinamide D-ribonucleotide + 2 H(+)</text>
        <dbReference type="Rhea" id="RHEA:60876"/>
        <dbReference type="Rhea" id="RHEA-COMP:15698"/>
        <dbReference type="Rhea" id="RHEA-COMP:15719"/>
        <dbReference type="ChEBI" id="CHEBI:14649"/>
        <dbReference type="ChEBI" id="CHEBI:15377"/>
        <dbReference type="ChEBI" id="CHEBI:15378"/>
        <dbReference type="ChEBI" id="CHEBI:144029"/>
        <dbReference type="ChEBI" id="CHEBI:144051"/>
    </reaction>
    <physiologicalReaction direction="left-to-right" evidence="8">
        <dbReference type="Rhea" id="RHEA:60877"/>
    </physiologicalReaction>
</comment>
<feature type="binding site" evidence="9">
    <location>
        <position position="235"/>
    </location>
    <ligand>
        <name>a divalent metal cation</name>
        <dbReference type="ChEBI" id="CHEBI:60240"/>
        <label>3</label>
    </ligand>
</feature>
<comment type="subunit">
    <text evidence="9">Homodimer.</text>
</comment>
<dbReference type="GO" id="GO:0110153">
    <property type="term" value="F:RNA NAD-cap (NMN-forming) hydrolase activity"/>
    <property type="evidence" value="ECO:0007669"/>
    <property type="project" value="RHEA"/>
</dbReference>
<dbReference type="GO" id="GO:0000210">
    <property type="term" value="F:NAD+ diphosphatase activity"/>
    <property type="evidence" value="ECO:0007669"/>
    <property type="project" value="UniProtKB-UniRule"/>
</dbReference>
<dbReference type="GO" id="GO:0019677">
    <property type="term" value="P:NAD+ catabolic process"/>
    <property type="evidence" value="ECO:0007669"/>
    <property type="project" value="TreeGrafter"/>
</dbReference>
<name>A0A4R1KEU2_9GAMM</name>
<evidence type="ECO:0000256" key="6">
    <source>
        <dbReference type="ARBA" id="ARBA00023027"/>
    </source>
</evidence>
<dbReference type="NCBIfam" id="NF001299">
    <property type="entry name" value="PRK00241.1"/>
    <property type="match status" value="1"/>
</dbReference>
<dbReference type="GO" id="GO:0005829">
    <property type="term" value="C:cytosol"/>
    <property type="evidence" value="ECO:0007669"/>
    <property type="project" value="TreeGrafter"/>
</dbReference>
<dbReference type="AlphaFoldDB" id="A0A4R1KEU2"/>
<feature type="binding site" evidence="9">
    <location>
        <position position="137"/>
    </location>
    <ligand>
        <name>substrate</name>
    </ligand>
</feature>
<protein>
    <recommendedName>
        <fullName evidence="9">NAD-capped RNA hydrolase NudC</fullName>
        <shortName evidence="9">DeNADding enzyme NudC</shortName>
        <ecNumber evidence="9">3.6.1.-</ecNumber>
    </recommendedName>
    <alternativeName>
        <fullName evidence="9">NADH pyrophosphatase</fullName>
        <ecNumber evidence="9">3.6.1.22</ecNumber>
    </alternativeName>
</protein>
<feature type="binding site" evidence="9">
    <location>
        <position position="235"/>
    </location>
    <ligand>
        <name>a divalent metal cation</name>
        <dbReference type="ChEBI" id="CHEBI:60240"/>
        <label>1</label>
    </ligand>
</feature>
<keyword evidence="6 9" id="KW-0520">NAD</keyword>
<comment type="function">
    <text evidence="9">mRNA decapping enzyme that specifically removes the nicotinamide adenine dinucleotide (NAD) cap from a subset of mRNAs by hydrolyzing the diphosphate linkage to produce nicotinamide mononucleotide (NMN) and 5' monophosphate mRNA. The NAD-cap is present at the 5'-end of some mRNAs and stabilizes RNA against 5'-processing. Has preference for mRNAs with a 5'-end purine. Catalyzes the hydrolysis of a broad range of dinucleotide pyrophosphates.</text>
</comment>
<feature type="binding site" evidence="9">
    <location>
        <position position="174"/>
    </location>
    <ligand>
        <name>a divalent metal cation</name>
        <dbReference type="ChEBI" id="CHEBI:60240"/>
        <label>1</label>
    </ligand>
</feature>
<feature type="binding site" evidence="9">
    <location>
        <position position="129"/>
    </location>
    <ligand>
        <name>Zn(2+)</name>
        <dbReference type="ChEBI" id="CHEBI:29105"/>
    </ligand>
</feature>
<comment type="cofactor">
    <cofactor evidence="9">
        <name>Mg(2+)</name>
        <dbReference type="ChEBI" id="CHEBI:18420"/>
    </cofactor>
    <cofactor evidence="9">
        <name>Mn(2+)</name>
        <dbReference type="ChEBI" id="CHEBI:29035"/>
    </cofactor>
    <text evidence="9">Divalent metal cations. Mg(2+) or Mn(2+).</text>
</comment>
<dbReference type="InterPro" id="IPR000086">
    <property type="entry name" value="NUDIX_hydrolase_dom"/>
</dbReference>
<keyword evidence="2 9" id="KW-0479">Metal-binding</keyword>
<dbReference type="GO" id="GO:0006742">
    <property type="term" value="P:NADP+ catabolic process"/>
    <property type="evidence" value="ECO:0007669"/>
    <property type="project" value="TreeGrafter"/>
</dbReference>
<dbReference type="PROSITE" id="PS51462">
    <property type="entry name" value="NUDIX"/>
    <property type="match status" value="1"/>
</dbReference>
<evidence type="ECO:0000259" key="10">
    <source>
        <dbReference type="PROSITE" id="PS51462"/>
    </source>
</evidence>
<dbReference type="EMBL" id="SMGD01000003">
    <property type="protein sequence ID" value="TCK63195.1"/>
    <property type="molecule type" value="Genomic_DNA"/>
</dbReference>
<evidence type="ECO:0000256" key="5">
    <source>
        <dbReference type="ARBA" id="ARBA00022842"/>
    </source>
</evidence>
<dbReference type="Gene3D" id="3.90.79.10">
    <property type="entry name" value="Nucleoside Triphosphate Pyrophosphohydrolase"/>
    <property type="match status" value="1"/>
</dbReference>
<keyword evidence="5 9" id="KW-0460">Magnesium</keyword>
<dbReference type="PROSITE" id="PS00893">
    <property type="entry name" value="NUDIX_BOX"/>
    <property type="match status" value="1"/>
</dbReference>
<feature type="binding site" evidence="9">
    <location>
        <begin position="208"/>
        <end position="215"/>
    </location>
    <ligand>
        <name>substrate</name>
    </ligand>
</feature>
<dbReference type="Pfam" id="PF00293">
    <property type="entry name" value="NUDIX"/>
    <property type="match status" value="1"/>
</dbReference>
<feature type="binding site" evidence="9">
    <location>
        <position position="190"/>
    </location>
    <ligand>
        <name>a divalent metal cation</name>
        <dbReference type="ChEBI" id="CHEBI:60240"/>
        <label>2</label>
    </ligand>
</feature>
<feature type="domain" description="Nudix hydrolase" evidence="10">
    <location>
        <begin position="138"/>
        <end position="264"/>
    </location>
</feature>
<keyword evidence="4 9" id="KW-0862">Zinc</keyword>
<dbReference type="CDD" id="cd03429">
    <property type="entry name" value="NUDIX_NADH_pyrophosphatase_Nudt13"/>
    <property type="match status" value="1"/>
</dbReference>
<dbReference type="GO" id="GO:0000287">
    <property type="term" value="F:magnesium ion binding"/>
    <property type="evidence" value="ECO:0007669"/>
    <property type="project" value="UniProtKB-UniRule"/>
</dbReference>
<dbReference type="GO" id="GO:0035529">
    <property type="term" value="F:NADH pyrophosphatase activity"/>
    <property type="evidence" value="ECO:0007669"/>
    <property type="project" value="TreeGrafter"/>
</dbReference>
<dbReference type="PANTHER" id="PTHR42904:SF6">
    <property type="entry name" value="NAD-CAPPED RNA HYDROLASE NUDT12"/>
    <property type="match status" value="1"/>
</dbReference>
<comment type="similarity">
    <text evidence="1 9">Belongs to the Nudix hydrolase family. NudC subfamily.</text>
</comment>
<evidence type="ECO:0000313" key="12">
    <source>
        <dbReference type="Proteomes" id="UP000295565"/>
    </source>
</evidence>
<dbReference type="GO" id="GO:0008270">
    <property type="term" value="F:zinc ion binding"/>
    <property type="evidence" value="ECO:0007669"/>
    <property type="project" value="UniProtKB-UniRule"/>
</dbReference>
<feature type="binding site" evidence="9">
    <location>
        <position position="124"/>
    </location>
    <ligand>
        <name>substrate</name>
    </ligand>
</feature>
<dbReference type="SUPFAM" id="SSF55811">
    <property type="entry name" value="Nudix"/>
    <property type="match status" value="2"/>
</dbReference>
<feature type="binding site" evidence="9">
    <location>
        <position position="194"/>
    </location>
    <ligand>
        <name>a divalent metal cation</name>
        <dbReference type="ChEBI" id="CHEBI:60240"/>
        <label>3</label>
    </ligand>
</feature>
<evidence type="ECO:0000256" key="2">
    <source>
        <dbReference type="ARBA" id="ARBA00022723"/>
    </source>
</evidence>
<dbReference type="InterPro" id="IPR022925">
    <property type="entry name" value="RNA_Hydrolase_NudC"/>
</dbReference>
<reference evidence="11 12" key="1">
    <citation type="submission" date="2019-03" db="EMBL/GenBank/DDBJ databases">
        <title>Genomic Encyclopedia of Type Strains, Phase IV (KMG-IV): sequencing the most valuable type-strain genomes for metagenomic binning, comparative biology and taxonomic classification.</title>
        <authorList>
            <person name="Goeker M."/>
        </authorList>
    </citation>
    <scope>NUCLEOTIDE SEQUENCE [LARGE SCALE GENOMIC DNA]</scope>
    <source>
        <strain evidence="11 12">DSM 18577</strain>
    </source>
</reference>
<dbReference type="Pfam" id="PF09297">
    <property type="entry name" value="Zn_ribbon_NUD"/>
    <property type="match status" value="1"/>
</dbReference>
<evidence type="ECO:0000256" key="9">
    <source>
        <dbReference type="HAMAP-Rule" id="MF_00297"/>
    </source>
</evidence>
<comment type="catalytic activity">
    <reaction evidence="9">
        <text>NADH + H2O = reduced beta-nicotinamide D-ribonucleotide + AMP + 2 H(+)</text>
        <dbReference type="Rhea" id="RHEA:48868"/>
        <dbReference type="ChEBI" id="CHEBI:15377"/>
        <dbReference type="ChEBI" id="CHEBI:15378"/>
        <dbReference type="ChEBI" id="CHEBI:57945"/>
        <dbReference type="ChEBI" id="CHEBI:90832"/>
        <dbReference type="ChEBI" id="CHEBI:456215"/>
        <dbReference type="EC" id="3.6.1.22"/>
    </reaction>
</comment>
<feature type="binding site" evidence="9">
    <location>
        <position position="132"/>
    </location>
    <ligand>
        <name>Zn(2+)</name>
        <dbReference type="ChEBI" id="CHEBI:29105"/>
    </ligand>
</feature>
<feature type="binding site" evidence="9">
    <location>
        <position position="190"/>
    </location>
    <ligand>
        <name>a divalent metal cation</name>
        <dbReference type="ChEBI" id="CHEBI:60240"/>
        <label>3</label>
    </ligand>
</feature>
<proteinExistence type="inferred from homology"/>
<dbReference type="OrthoDB" id="9791656at2"/>
<comment type="caution">
    <text evidence="9">Lacks conserved residue(s) required for the propagation of feature annotation.</text>
</comment>
<evidence type="ECO:0000256" key="8">
    <source>
        <dbReference type="ARBA" id="ARBA00023679"/>
    </source>
</evidence>
<dbReference type="FunFam" id="3.90.79.10:FF:000004">
    <property type="entry name" value="NADH pyrophosphatase"/>
    <property type="match status" value="1"/>
</dbReference>
<dbReference type="InterPro" id="IPR050241">
    <property type="entry name" value="NAD-cap_RNA_hydrolase_NudC"/>
</dbReference>
<feature type="binding site" evidence="9">
    <location>
        <position position="257"/>
    </location>
    <ligand>
        <name>substrate</name>
    </ligand>
</feature>
<dbReference type="InterPro" id="IPR015797">
    <property type="entry name" value="NUDIX_hydrolase-like_dom_sf"/>
</dbReference>
<feature type="binding site" evidence="9">
    <location>
        <position position="114"/>
    </location>
    <ligand>
        <name>Zn(2+)</name>
        <dbReference type="ChEBI" id="CHEBI:29105"/>
    </ligand>
</feature>
<dbReference type="EC" id="3.6.1.-" evidence="9"/>
<comment type="cofactor">
    <cofactor evidence="9">
        <name>Zn(2+)</name>
        <dbReference type="ChEBI" id="CHEBI:29105"/>
    </cofactor>
    <text evidence="9">Binds 1 zinc ion per subunit.</text>
</comment>
<evidence type="ECO:0000256" key="4">
    <source>
        <dbReference type="ARBA" id="ARBA00022833"/>
    </source>
</evidence>